<proteinExistence type="predicted"/>
<evidence type="ECO:0000313" key="1">
    <source>
        <dbReference type="EMBL" id="KOS36686.1"/>
    </source>
</evidence>
<dbReference type="EMBL" id="LHQQ01000404">
    <property type="protein sequence ID" value="KOS36686.1"/>
    <property type="molecule type" value="Genomic_DNA"/>
</dbReference>
<dbReference type="Proteomes" id="UP000037696">
    <property type="component" value="Unassembled WGS sequence"/>
</dbReference>
<accession>A0A0M8NPF6</accession>
<organism evidence="1 2">
    <name type="scientific">Penicillium nordicum</name>
    <dbReference type="NCBI Taxonomy" id="229535"/>
    <lineage>
        <taxon>Eukaryota</taxon>
        <taxon>Fungi</taxon>
        <taxon>Dikarya</taxon>
        <taxon>Ascomycota</taxon>
        <taxon>Pezizomycotina</taxon>
        <taxon>Eurotiomycetes</taxon>
        <taxon>Eurotiomycetidae</taxon>
        <taxon>Eurotiales</taxon>
        <taxon>Aspergillaceae</taxon>
        <taxon>Penicillium</taxon>
    </lineage>
</organism>
<name>A0A0M8NPF6_9EURO</name>
<evidence type="ECO:0000313" key="2">
    <source>
        <dbReference type="Proteomes" id="UP000037696"/>
    </source>
</evidence>
<sequence>MLTCFNLLEDLRPYKMSDRRFYTRYPTPRQKKRKDFDLHSVPPSFLSSSNQKRDVIIQPQVLSNCCLVSRHTVYTVQTIRQMISHLPAWRLSFPH</sequence>
<comment type="caution">
    <text evidence="1">The sequence shown here is derived from an EMBL/GenBank/DDBJ whole genome shotgun (WGS) entry which is preliminary data.</text>
</comment>
<keyword evidence="2" id="KW-1185">Reference proteome</keyword>
<protein>
    <submittedName>
        <fullName evidence="1">Uncharacterized protein</fullName>
    </submittedName>
</protein>
<gene>
    <name evidence="1" type="ORF">ACN38_g12548</name>
</gene>
<dbReference type="AlphaFoldDB" id="A0A0M8NPF6"/>
<reference evidence="1 2" key="1">
    <citation type="submission" date="2015-08" db="EMBL/GenBank/DDBJ databases">
        <title>Genome sequencing of Penicillium nordicum.</title>
        <authorList>
            <person name="Nguyen H.D."/>
            <person name="Seifert K.A."/>
        </authorList>
    </citation>
    <scope>NUCLEOTIDE SEQUENCE [LARGE SCALE GENOMIC DNA]</scope>
    <source>
        <strain evidence="1 2">DAOMC 185683</strain>
    </source>
</reference>